<dbReference type="Proteomes" id="UP000215896">
    <property type="component" value="Unassembled WGS sequence"/>
</dbReference>
<dbReference type="InterPro" id="IPR000383">
    <property type="entry name" value="Xaa-Pro-like_dom"/>
</dbReference>
<dbReference type="RefSeq" id="WP_094356864.1">
    <property type="nucleotide sequence ID" value="NZ_NMVK01000009.1"/>
</dbReference>
<feature type="region of interest" description="Disordered" evidence="2">
    <location>
        <begin position="423"/>
        <end position="470"/>
    </location>
</feature>
<keyword evidence="6" id="KW-1185">Reference proteome</keyword>
<sequence length="630" mass="67552">MLRRPLLAATAALTLGPLTLGIGPALAYAAPPAATDTAAAPAPVGAAPGITNAQNDRVPEGAAWSEDYFGSTDGVELHADILRPANLKPTDRSPVILSVGPYFAHIGQTGDDGFSQTGPSERFNDLIEGGQLMERGYTVVLVDLRGFGGSTGCLDWGGPGEQADVDAAIRWSATQPWSTGKVGLYGKSYDGVTGLIGNNLGTPGLSAVVAQEPVWDLYNYLFSNGVPRPNVTGTPRAYNSIASLPGMADDTDRYKKNADFEKSNPQCFANNLSNNNNPDHNSPYWQARNLAAQAAGSSTPLIVTQGFLENNTKPEAMETYLNNHTGEERGWLGPWEHVRGNETDSAGRLKMGREGWFDEVMRFYDKNLKGIQPSVIDPNFAIQDNYGSWRQQAAWTGPRTDFSVNLQSGTFIDAGRDTRALATEAAQGQRNGQKWDMENAPPGNSAQARSRKPAKPGNPGNSGEVTDSYVRYSQPVKNDVRLTGTPKVTMQVDVPPGVTSSQVMVRLWDVSPGAQADGSRQAVMFNENVARISGDGELSFELKSQDWKLLAGHSLAVSIGSVDGNGSWIVTPTNQPIRVKQAKLDLATQNPAGDTPTHGGRAPWLDYYLERYTGSIPAGNGTFALKEAKR</sequence>
<feature type="chain" id="PRO_5012400441" description="Xaa-Pro dipeptidyl-peptidase C-terminal domain-containing protein" evidence="3">
    <location>
        <begin position="30"/>
        <end position="630"/>
    </location>
</feature>
<feature type="signal peptide" evidence="3">
    <location>
        <begin position="1"/>
        <end position="29"/>
    </location>
</feature>
<dbReference type="OrthoDB" id="5240615at2"/>
<evidence type="ECO:0000259" key="4">
    <source>
        <dbReference type="SMART" id="SM00939"/>
    </source>
</evidence>
<dbReference type="InterPro" id="IPR029058">
    <property type="entry name" value="AB_hydrolase_fold"/>
</dbReference>
<keyword evidence="1" id="KW-0378">Hydrolase</keyword>
<accession>A0A255GNS7</accession>
<keyword evidence="3" id="KW-0732">Signal</keyword>
<protein>
    <recommendedName>
        <fullName evidence="4">Xaa-Pro dipeptidyl-peptidase C-terminal domain-containing protein</fullName>
    </recommendedName>
</protein>
<dbReference type="SMART" id="SM00939">
    <property type="entry name" value="PepX_C"/>
    <property type="match status" value="1"/>
</dbReference>
<evidence type="ECO:0000313" key="5">
    <source>
        <dbReference type="EMBL" id="OYO17470.1"/>
    </source>
</evidence>
<dbReference type="InterPro" id="IPR008979">
    <property type="entry name" value="Galactose-bd-like_sf"/>
</dbReference>
<gene>
    <name evidence="5" type="ORF">CGZ94_00735</name>
</gene>
<dbReference type="EMBL" id="NMVO01000001">
    <property type="protein sequence ID" value="OYO17470.1"/>
    <property type="molecule type" value="Genomic_DNA"/>
</dbReference>
<dbReference type="SUPFAM" id="SSF49785">
    <property type="entry name" value="Galactose-binding domain-like"/>
    <property type="match status" value="1"/>
</dbReference>
<reference evidence="5 6" key="1">
    <citation type="submission" date="2017-07" db="EMBL/GenBank/DDBJ databases">
        <title>Draft whole genome sequences of clinical Proprionibacteriaceae strains.</title>
        <authorList>
            <person name="Bernier A.-M."/>
            <person name="Bernard K."/>
            <person name="Domingo M.-C."/>
        </authorList>
    </citation>
    <scope>NUCLEOTIDE SEQUENCE [LARGE SCALE GENOMIC DNA]</scope>
    <source>
        <strain evidence="5 6">NML 030167</strain>
    </source>
</reference>
<dbReference type="NCBIfam" id="TIGR00976">
    <property type="entry name" value="CocE_NonD"/>
    <property type="match status" value="1"/>
</dbReference>
<name>A0A255GNS7_9ACTN</name>
<proteinExistence type="predicted"/>
<dbReference type="InterPro" id="IPR005674">
    <property type="entry name" value="CocE/Ser_esterase"/>
</dbReference>
<dbReference type="AlphaFoldDB" id="A0A255GNS7"/>
<dbReference type="InterPro" id="IPR013736">
    <property type="entry name" value="Xaa-Pro_dipept_C"/>
</dbReference>
<dbReference type="Gene3D" id="3.40.50.1820">
    <property type="entry name" value="alpha/beta hydrolase"/>
    <property type="match status" value="2"/>
</dbReference>
<dbReference type="Pfam" id="PF02129">
    <property type="entry name" value="Peptidase_S15"/>
    <property type="match status" value="1"/>
</dbReference>
<evidence type="ECO:0000313" key="6">
    <source>
        <dbReference type="Proteomes" id="UP000215896"/>
    </source>
</evidence>
<dbReference type="GO" id="GO:0008239">
    <property type="term" value="F:dipeptidyl-peptidase activity"/>
    <property type="evidence" value="ECO:0007669"/>
    <property type="project" value="InterPro"/>
</dbReference>
<evidence type="ECO:0000256" key="3">
    <source>
        <dbReference type="SAM" id="SignalP"/>
    </source>
</evidence>
<dbReference type="Gene3D" id="2.60.120.260">
    <property type="entry name" value="Galactose-binding domain-like"/>
    <property type="match status" value="1"/>
</dbReference>
<feature type="domain" description="Xaa-Pro dipeptidyl-peptidase C-terminal" evidence="4">
    <location>
        <begin position="361"/>
        <end position="597"/>
    </location>
</feature>
<evidence type="ECO:0000256" key="2">
    <source>
        <dbReference type="SAM" id="MobiDB-lite"/>
    </source>
</evidence>
<comment type="caution">
    <text evidence="5">The sequence shown here is derived from an EMBL/GenBank/DDBJ whole genome shotgun (WGS) entry which is preliminary data.</text>
</comment>
<evidence type="ECO:0000256" key="1">
    <source>
        <dbReference type="ARBA" id="ARBA00022801"/>
    </source>
</evidence>
<organism evidence="5 6">
    <name type="scientific">Enemella evansiae</name>
    <dbReference type="NCBI Taxonomy" id="2016499"/>
    <lineage>
        <taxon>Bacteria</taxon>
        <taxon>Bacillati</taxon>
        <taxon>Actinomycetota</taxon>
        <taxon>Actinomycetes</taxon>
        <taxon>Propionibacteriales</taxon>
        <taxon>Propionibacteriaceae</taxon>
        <taxon>Enemella</taxon>
    </lineage>
</organism>
<dbReference type="SUPFAM" id="SSF53474">
    <property type="entry name" value="alpha/beta-Hydrolases"/>
    <property type="match status" value="1"/>
</dbReference>